<name>A0A3M7PL61_BRAPC</name>
<gene>
    <name evidence="1" type="ORF">BpHYR1_015537</name>
</gene>
<keyword evidence="2" id="KW-1185">Reference proteome</keyword>
<sequence length="76" mass="8854">MLAEPGEEVVPELLVPQGKEQSKIDPTKDLYKFPSQRSLISCTFFNLESNLIPRNLISWYYIFCHGDLITVFYEKL</sequence>
<proteinExistence type="predicted"/>
<evidence type="ECO:0000313" key="2">
    <source>
        <dbReference type="Proteomes" id="UP000276133"/>
    </source>
</evidence>
<dbReference type="Proteomes" id="UP000276133">
    <property type="component" value="Unassembled WGS sequence"/>
</dbReference>
<accession>A0A3M7PL61</accession>
<protein>
    <submittedName>
        <fullName evidence="1">Uncharacterized protein</fullName>
    </submittedName>
</protein>
<organism evidence="1 2">
    <name type="scientific">Brachionus plicatilis</name>
    <name type="common">Marine rotifer</name>
    <name type="synonym">Brachionus muelleri</name>
    <dbReference type="NCBI Taxonomy" id="10195"/>
    <lineage>
        <taxon>Eukaryota</taxon>
        <taxon>Metazoa</taxon>
        <taxon>Spiralia</taxon>
        <taxon>Gnathifera</taxon>
        <taxon>Rotifera</taxon>
        <taxon>Eurotatoria</taxon>
        <taxon>Monogononta</taxon>
        <taxon>Pseudotrocha</taxon>
        <taxon>Ploima</taxon>
        <taxon>Brachionidae</taxon>
        <taxon>Brachionus</taxon>
    </lineage>
</organism>
<evidence type="ECO:0000313" key="1">
    <source>
        <dbReference type="EMBL" id="RMZ99832.1"/>
    </source>
</evidence>
<dbReference type="EMBL" id="REGN01010031">
    <property type="protein sequence ID" value="RMZ99832.1"/>
    <property type="molecule type" value="Genomic_DNA"/>
</dbReference>
<reference evidence="1 2" key="1">
    <citation type="journal article" date="2018" name="Sci. Rep.">
        <title>Genomic signatures of local adaptation to the degree of environmental predictability in rotifers.</title>
        <authorList>
            <person name="Franch-Gras L."/>
            <person name="Hahn C."/>
            <person name="Garcia-Roger E.M."/>
            <person name="Carmona M.J."/>
            <person name="Serra M."/>
            <person name="Gomez A."/>
        </authorList>
    </citation>
    <scope>NUCLEOTIDE SEQUENCE [LARGE SCALE GENOMIC DNA]</scope>
    <source>
        <strain evidence="1">HYR1</strain>
    </source>
</reference>
<feature type="non-terminal residue" evidence="1">
    <location>
        <position position="76"/>
    </location>
</feature>
<comment type="caution">
    <text evidence="1">The sequence shown here is derived from an EMBL/GenBank/DDBJ whole genome shotgun (WGS) entry which is preliminary data.</text>
</comment>
<dbReference type="AlphaFoldDB" id="A0A3M7PL61"/>